<evidence type="ECO:0000256" key="3">
    <source>
        <dbReference type="ARBA" id="ARBA00023125"/>
    </source>
</evidence>
<dbReference type="Pfam" id="PF01486">
    <property type="entry name" value="K-box"/>
    <property type="match status" value="1"/>
</dbReference>
<keyword evidence="5" id="KW-0539">Nucleus</keyword>
<feature type="non-terminal residue" evidence="7">
    <location>
        <position position="157"/>
    </location>
</feature>
<dbReference type="PANTHER" id="PTHR48019">
    <property type="entry name" value="SERUM RESPONSE FACTOR HOMOLOG"/>
    <property type="match status" value="1"/>
</dbReference>
<evidence type="ECO:0000256" key="1">
    <source>
        <dbReference type="ARBA" id="ARBA00004123"/>
    </source>
</evidence>
<keyword evidence="3" id="KW-0238">DNA-binding</keyword>
<dbReference type="Proteomes" id="UP001190926">
    <property type="component" value="Unassembled WGS sequence"/>
</dbReference>
<dbReference type="InterPro" id="IPR036879">
    <property type="entry name" value="TF_MADSbox_sf"/>
</dbReference>
<dbReference type="GO" id="GO:0046983">
    <property type="term" value="F:protein dimerization activity"/>
    <property type="evidence" value="ECO:0007669"/>
    <property type="project" value="InterPro"/>
</dbReference>
<dbReference type="GO" id="GO:0045944">
    <property type="term" value="P:positive regulation of transcription by RNA polymerase II"/>
    <property type="evidence" value="ECO:0007669"/>
    <property type="project" value="InterPro"/>
</dbReference>
<dbReference type="InterPro" id="IPR033896">
    <property type="entry name" value="MEF2-like_N"/>
</dbReference>
<evidence type="ECO:0000259" key="6">
    <source>
        <dbReference type="PROSITE" id="PS50066"/>
    </source>
</evidence>
<evidence type="ECO:0000256" key="2">
    <source>
        <dbReference type="ARBA" id="ARBA00023015"/>
    </source>
</evidence>
<evidence type="ECO:0000313" key="8">
    <source>
        <dbReference type="Proteomes" id="UP001190926"/>
    </source>
</evidence>
<dbReference type="CDD" id="cd00265">
    <property type="entry name" value="MADS_MEF2_like"/>
    <property type="match status" value="1"/>
</dbReference>
<accession>A0AAD4J1G1</accession>
<gene>
    <name evidence="7" type="ORF">C2S53_013876</name>
</gene>
<dbReference type="InterPro" id="IPR002100">
    <property type="entry name" value="TF_MADSbox"/>
</dbReference>
<dbReference type="SMART" id="SM00432">
    <property type="entry name" value="MADS"/>
    <property type="match status" value="1"/>
</dbReference>
<dbReference type="Gene3D" id="3.40.1810.10">
    <property type="entry name" value="Transcription factor, MADS-box"/>
    <property type="match status" value="1"/>
</dbReference>
<dbReference type="PROSITE" id="PS50066">
    <property type="entry name" value="MADS_BOX_2"/>
    <property type="match status" value="1"/>
</dbReference>
<protein>
    <recommendedName>
        <fullName evidence="6">MADS-box domain-containing protein</fullName>
    </recommendedName>
</protein>
<dbReference type="EMBL" id="SDAM02000322">
    <property type="protein sequence ID" value="KAH6824883.1"/>
    <property type="molecule type" value="Genomic_DNA"/>
</dbReference>
<reference evidence="7 8" key="1">
    <citation type="journal article" date="2021" name="Nat. Commun.">
        <title>Incipient diploidization of the medicinal plant Perilla within 10,000 years.</title>
        <authorList>
            <person name="Zhang Y."/>
            <person name="Shen Q."/>
            <person name="Leng L."/>
            <person name="Zhang D."/>
            <person name="Chen S."/>
            <person name="Shi Y."/>
            <person name="Ning Z."/>
            <person name="Chen S."/>
        </authorList>
    </citation>
    <scope>NUCLEOTIDE SEQUENCE [LARGE SCALE GENOMIC DNA]</scope>
    <source>
        <strain evidence="8">cv. PC099</strain>
    </source>
</reference>
<keyword evidence="2" id="KW-0805">Transcription regulation</keyword>
<proteinExistence type="predicted"/>
<evidence type="ECO:0000313" key="7">
    <source>
        <dbReference type="EMBL" id="KAH6824883.1"/>
    </source>
</evidence>
<sequence length="157" mass="17671">MGRRKLEIKRIEDNNARQMSFTKRRNGLLKKAKELAVLCDVDVAAIVISGRGKLYRYCSNNNFTGILQRYQSHVEIGEGASKGVCGTQEQCPKYADALSNRELLQIVEREFGGDQCGNQLNVIDLINLQEQLQGALIQTRSTKTRLLLDSMSSLHEK</sequence>
<dbReference type="SUPFAM" id="SSF55455">
    <property type="entry name" value="SRF-like"/>
    <property type="match status" value="1"/>
</dbReference>
<evidence type="ECO:0000256" key="5">
    <source>
        <dbReference type="ARBA" id="ARBA00023242"/>
    </source>
</evidence>
<dbReference type="AlphaFoldDB" id="A0AAD4J1G1"/>
<dbReference type="Pfam" id="PF00319">
    <property type="entry name" value="SRF-TF"/>
    <property type="match status" value="1"/>
</dbReference>
<evidence type="ECO:0000256" key="4">
    <source>
        <dbReference type="ARBA" id="ARBA00023163"/>
    </source>
</evidence>
<dbReference type="InterPro" id="IPR002487">
    <property type="entry name" value="TF_Kbox"/>
</dbReference>
<dbReference type="GO" id="GO:0003700">
    <property type="term" value="F:DNA-binding transcription factor activity"/>
    <property type="evidence" value="ECO:0007669"/>
    <property type="project" value="InterPro"/>
</dbReference>
<dbReference type="InterPro" id="IPR050142">
    <property type="entry name" value="MADS-box/MEF2_TF"/>
</dbReference>
<comment type="caution">
    <text evidence="7">The sequence shown here is derived from an EMBL/GenBank/DDBJ whole genome shotgun (WGS) entry which is preliminary data.</text>
</comment>
<name>A0AAD4J1G1_PERFH</name>
<feature type="domain" description="MADS-box" evidence="6">
    <location>
        <begin position="1"/>
        <end position="61"/>
    </location>
</feature>
<dbReference type="GO" id="GO:0000977">
    <property type="term" value="F:RNA polymerase II transcription regulatory region sequence-specific DNA binding"/>
    <property type="evidence" value="ECO:0007669"/>
    <property type="project" value="InterPro"/>
</dbReference>
<comment type="subcellular location">
    <subcellularLocation>
        <location evidence="1">Nucleus</location>
    </subcellularLocation>
</comment>
<organism evidence="7 8">
    <name type="scientific">Perilla frutescens var. hirtella</name>
    <name type="common">Perilla citriodora</name>
    <name type="synonym">Perilla setoyensis</name>
    <dbReference type="NCBI Taxonomy" id="608512"/>
    <lineage>
        <taxon>Eukaryota</taxon>
        <taxon>Viridiplantae</taxon>
        <taxon>Streptophyta</taxon>
        <taxon>Embryophyta</taxon>
        <taxon>Tracheophyta</taxon>
        <taxon>Spermatophyta</taxon>
        <taxon>Magnoliopsida</taxon>
        <taxon>eudicotyledons</taxon>
        <taxon>Gunneridae</taxon>
        <taxon>Pentapetalae</taxon>
        <taxon>asterids</taxon>
        <taxon>lamiids</taxon>
        <taxon>Lamiales</taxon>
        <taxon>Lamiaceae</taxon>
        <taxon>Nepetoideae</taxon>
        <taxon>Elsholtzieae</taxon>
        <taxon>Perilla</taxon>
    </lineage>
</organism>
<keyword evidence="8" id="KW-1185">Reference proteome</keyword>
<keyword evidence="4" id="KW-0804">Transcription</keyword>
<dbReference type="PRINTS" id="PR00404">
    <property type="entry name" value="MADSDOMAIN"/>
</dbReference>
<dbReference type="GO" id="GO:0005634">
    <property type="term" value="C:nucleus"/>
    <property type="evidence" value="ECO:0007669"/>
    <property type="project" value="UniProtKB-SubCell"/>
</dbReference>